<dbReference type="PIRSF" id="PIRSF036382">
    <property type="entry name" value="RR_antiterm"/>
    <property type="match status" value="1"/>
</dbReference>
<dbReference type="InterPro" id="IPR008327">
    <property type="entry name" value="Sig_transdc_resp-reg_antiterm"/>
</dbReference>
<dbReference type="PROSITE" id="PS50921">
    <property type="entry name" value="ANTAR"/>
    <property type="match status" value="1"/>
</dbReference>
<dbReference type="SUPFAM" id="SSF52172">
    <property type="entry name" value="CheY-like"/>
    <property type="match status" value="1"/>
</dbReference>
<dbReference type="EMBL" id="AP018828">
    <property type="protein sequence ID" value="BBF81958.1"/>
    <property type="molecule type" value="Genomic_DNA"/>
</dbReference>
<reference evidence="5" key="1">
    <citation type="journal article" date="2017" name="Biotechnol. Biofuels">
        <title>Evaluation of environmental bacterial communities as a factor affecting the growth of duckweed Lemna minor.</title>
        <authorList>
            <person name="Ishizawa H."/>
            <person name="Kuroda M."/>
            <person name="Morikawa M."/>
            <person name="Ike M."/>
        </authorList>
    </citation>
    <scope>NUCLEOTIDE SEQUENCE [LARGE SCALE GENOMIC DNA]</scope>
    <source>
        <strain evidence="5">M6</strain>
    </source>
</reference>
<evidence type="ECO:0000256" key="1">
    <source>
        <dbReference type="PROSITE-ProRule" id="PRU00169"/>
    </source>
</evidence>
<dbReference type="Gene3D" id="1.10.10.10">
    <property type="entry name" value="Winged helix-like DNA-binding domain superfamily/Winged helix DNA-binding domain"/>
    <property type="match status" value="1"/>
</dbReference>
<dbReference type="InterPro" id="IPR005561">
    <property type="entry name" value="ANTAR"/>
</dbReference>
<evidence type="ECO:0000259" key="3">
    <source>
        <dbReference type="PROSITE" id="PS50921"/>
    </source>
</evidence>
<proteinExistence type="predicted"/>
<dbReference type="Gene3D" id="3.40.50.2300">
    <property type="match status" value="1"/>
</dbReference>
<feature type="domain" description="Response regulatory" evidence="2">
    <location>
        <begin position="2"/>
        <end position="117"/>
    </location>
</feature>
<evidence type="ECO:0000259" key="2">
    <source>
        <dbReference type="PROSITE" id="PS50110"/>
    </source>
</evidence>
<dbReference type="PROSITE" id="PS50110">
    <property type="entry name" value="RESPONSE_REGULATORY"/>
    <property type="match status" value="1"/>
</dbReference>
<sequence length="197" mass="21561">MNVLIIDPDDARAALVAEGMRLDDSLHGATLHIWPRFELARLSEINPDMVIIACESPDRDTLDALQIAHEHAPRPVAMFVDRSDANTTAQALEAGVAAYVVDGYAPNRVASILSVAAHRFNLMQTLRHDLSKARADLAARKTIDRAKGVLMTSRGIGEEEAYRLMRKHAMDSGRPIAAIAEDILAISDLLKKRDDGC</sequence>
<organism evidence="4 5">
    <name type="scientific">Asticcacaulis excentricus</name>
    <dbReference type="NCBI Taxonomy" id="78587"/>
    <lineage>
        <taxon>Bacteria</taxon>
        <taxon>Pseudomonadati</taxon>
        <taxon>Pseudomonadota</taxon>
        <taxon>Alphaproteobacteria</taxon>
        <taxon>Caulobacterales</taxon>
        <taxon>Caulobacteraceae</taxon>
        <taxon>Asticcacaulis</taxon>
    </lineage>
</organism>
<protein>
    <submittedName>
        <fullName evidence="4">Response regulator NasT</fullName>
    </submittedName>
</protein>
<reference evidence="5" key="2">
    <citation type="journal article" date="2017" name="Plant Physiol. Biochem.">
        <title>Differential oxidative and antioxidative response of duckweed Lemna minor toward plant growth promoting/inhibiting bacteria.</title>
        <authorList>
            <person name="Ishizawa H."/>
            <person name="Kuroda M."/>
            <person name="Morikawa M."/>
            <person name="Ike M."/>
        </authorList>
    </citation>
    <scope>NUCLEOTIDE SEQUENCE [LARGE SCALE GENOMIC DNA]</scope>
    <source>
        <strain evidence="5">M6</strain>
    </source>
</reference>
<dbReference type="GO" id="GO:0003723">
    <property type="term" value="F:RNA binding"/>
    <property type="evidence" value="ECO:0007669"/>
    <property type="project" value="InterPro"/>
</dbReference>
<name>A0A3G9GBM7_9CAUL</name>
<feature type="domain" description="ANTAR" evidence="3">
    <location>
        <begin position="123"/>
        <end position="184"/>
    </location>
</feature>
<dbReference type="OrthoDB" id="9795002at2"/>
<dbReference type="RefSeq" id="WP_126423591.1">
    <property type="nucleotide sequence ID" value="NZ_AP018828.1"/>
</dbReference>
<dbReference type="InterPro" id="IPR001789">
    <property type="entry name" value="Sig_transdc_resp-reg_receiver"/>
</dbReference>
<comment type="caution">
    <text evidence="1">Lacks conserved residue(s) required for the propagation of feature annotation.</text>
</comment>
<dbReference type="Pfam" id="PF03861">
    <property type="entry name" value="ANTAR"/>
    <property type="match status" value="1"/>
</dbReference>
<dbReference type="GO" id="GO:0000160">
    <property type="term" value="P:phosphorelay signal transduction system"/>
    <property type="evidence" value="ECO:0007669"/>
    <property type="project" value="InterPro"/>
</dbReference>
<accession>A0A3G9GBM7</accession>
<dbReference type="AlphaFoldDB" id="A0A3G9GBM7"/>
<dbReference type="InterPro" id="IPR011006">
    <property type="entry name" value="CheY-like_superfamily"/>
</dbReference>
<gene>
    <name evidence="4" type="ORF">EM6_2575</name>
</gene>
<evidence type="ECO:0000313" key="5">
    <source>
        <dbReference type="Proteomes" id="UP000278756"/>
    </source>
</evidence>
<evidence type="ECO:0000313" key="4">
    <source>
        <dbReference type="EMBL" id="BBF81958.1"/>
    </source>
</evidence>
<dbReference type="InterPro" id="IPR036388">
    <property type="entry name" value="WH-like_DNA-bd_sf"/>
</dbReference>
<dbReference type="Proteomes" id="UP000278756">
    <property type="component" value="Chromosome 2"/>
</dbReference>
<dbReference type="SMART" id="SM01012">
    <property type="entry name" value="ANTAR"/>
    <property type="match status" value="1"/>
</dbReference>